<dbReference type="Gene3D" id="3.40.50.970">
    <property type="match status" value="1"/>
</dbReference>
<dbReference type="AlphaFoldDB" id="A0A5C4M5R8"/>
<dbReference type="CDD" id="cd07033">
    <property type="entry name" value="TPP_PYR_DXS_TK_like"/>
    <property type="match status" value="1"/>
</dbReference>
<dbReference type="InterPro" id="IPR033248">
    <property type="entry name" value="Transketolase_C"/>
</dbReference>
<dbReference type="InterPro" id="IPR005475">
    <property type="entry name" value="Transketolase-like_Pyr-bd"/>
</dbReference>
<dbReference type="Pfam" id="PF02779">
    <property type="entry name" value="Transket_pyr"/>
    <property type="match status" value="1"/>
</dbReference>
<dbReference type="InterPro" id="IPR051157">
    <property type="entry name" value="PDH/Transketolase"/>
</dbReference>
<evidence type="ECO:0000313" key="5">
    <source>
        <dbReference type="EMBL" id="TNC26872.1"/>
    </source>
</evidence>
<dbReference type="SUPFAM" id="SSF52518">
    <property type="entry name" value="Thiamin diphosphate-binding fold (THDP-binding)"/>
    <property type="match status" value="1"/>
</dbReference>
<accession>A0A5C4M5R8</accession>
<dbReference type="RefSeq" id="WP_139096480.1">
    <property type="nucleotide sequence ID" value="NZ_VDFW01000007.1"/>
</dbReference>
<keyword evidence="6" id="KW-1185">Reference proteome</keyword>
<proteinExistence type="inferred from homology"/>
<dbReference type="Proteomes" id="UP000305546">
    <property type="component" value="Unassembled WGS sequence"/>
</dbReference>
<dbReference type="OrthoDB" id="8732661at2"/>
<dbReference type="GO" id="GO:0000287">
    <property type="term" value="F:magnesium ion binding"/>
    <property type="evidence" value="ECO:0007669"/>
    <property type="project" value="UniProtKB-ARBA"/>
</dbReference>
<dbReference type="InterPro" id="IPR029061">
    <property type="entry name" value="THDP-binding"/>
</dbReference>
<dbReference type="SMART" id="SM00861">
    <property type="entry name" value="Transket_pyr"/>
    <property type="match status" value="1"/>
</dbReference>
<dbReference type="EMBL" id="VDFW01000007">
    <property type="protein sequence ID" value="TNC26872.1"/>
    <property type="molecule type" value="Genomic_DNA"/>
</dbReference>
<comment type="similarity">
    <text evidence="2">Belongs to the transketolase family.</text>
</comment>
<dbReference type="Gene3D" id="3.40.50.920">
    <property type="match status" value="1"/>
</dbReference>
<organism evidence="5 6">
    <name type="scientific">Amycolatopsis alkalitolerans</name>
    <dbReference type="NCBI Taxonomy" id="2547244"/>
    <lineage>
        <taxon>Bacteria</taxon>
        <taxon>Bacillati</taxon>
        <taxon>Actinomycetota</taxon>
        <taxon>Actinomycetes</taxon>
        <taxon>Pseudonocardiales</taxon>
        <taxon>Pseudonocardiaceae</taxon>
        <taxon>Amycolatopsis</taxon>
    </lineage>
</organism>
<dbReference type="FunFam" id="3.40.50.970:FF:000129">
    <property type="entry name" value="Transketolase"/>
    <property type="match status" value="1"/>
</dbReference>
<sequence>MSTPKMVDVFTDAEIDTALATNPAGYAIAAMADEDPRILTMSADLGATLADFREKYPDRYLEFGIAETNSISVAAGLATCGYVPYIYSMSPFGVLKCAEQLRTDVAYTHLPVRLVGRLTGLAMGYFGTSHHAVEDIAVARAITGMTVVTPADSGAVLSLMRSTRDVAGPVYLRIAEGAEPVYETPPDIEFGRWPHLRDGNDVTLIAHGLGTGLAVRAAARLESQGIEADVYDAAYLKPFDEEAIVESLTRTGRVLTVEDHSEVGGLGALVAEVSGRRKLGADLSRLALPDVDLEVGVPAELYEYYGLTADNVVRRTLALIDGD</sequence>
<evidence type="ECO:0000256" key="1">
    <source>
        <dbReference type="ARBA" id="ARBA00001964"/>
    </source>
</evidence>
<comment type="cofactor">
    <cofactor evidence="1">
        <name>thiamine diphosphate</name>
        <dbReference type="ChEBI" id="CHEBI:58937"/>
    </cofactor>
</comment>
<dbReference type="PANTHER" id="PTHR43825:SF5">
    <property type="entry name" value="HYPOTHETICAL TRANSKETOLASE FAMILY PROTEIN"/>
    <property type="match status" value="1"/>
</dbReference>
<feature type="domain" description="Transketolase-like pyrimidine-binding" evidence="4">
    <location>
        <begin position="18"/>
        <end position="181"/>
    </location>
</feature>
<gene>
    <name evidence="5" type="ORF">FG385_10530</name>
</gene>
<comment type="caution">
    <text evidence="5">The sequence shown here is derived from an EMBL/GenBank/DDBJ whole genome shotgun (WGS) entry which is preliminary data.</text>
</comment>
<dbReference type="SUPFAM" id="SSF52922">
    <property type="entry name" value="TK C-terminal domain-like"/>
    <property type="match status" value="1"/>
</dbReference>
<evidence type="ECO:0000313" key="6">
    <source>
        <dbReference type="Proteomes" id="UP000305546"/>
    </source>
</evidence>
<dbReference type="InterPro" id="IPR009014">
    <property type="entry name" value="Transketo_C/PFOR_II"/>
</dbReference>
<protein>
    <submittedName>
        <fullName evidence="5">Transketolase</fullName>
    </submittedName>
</protein>
<dbReference type="PANTHER" id="PTHR43825">
    <property type="entry name" value="PYRUVATE DEHYDROGENASE E1 COMPONENT"/>
    <property type="match status" value="1"/>
</dbReference>
<dbReference type="Pfam" id="PF02780">
    <property type="entry name" value="Transketolase_C"/>
    <property type="match status" value="1"/>
</dbReference>
<evidence type="ECO:0000256" key="3">
    <source>
        <dbReference type="ARBA" id="ARBA00023052"/>
    </source>
</evidence>
<keyword evidence="3" id="KW-0786">Thiamine pyrophosphate</keyword>
<evidence type="ECO:0000259" key="4">
    <source>
        <dbReference type="SMART" id="SM00861"/>
    </source>
</evidence>
<evidence type="ECO:0000256" key="2">
    <source>
        <dbReference type="ARBA" id="ARBA00007131"/>
    </source>
</evidence>
<reference evidence="5 6" key="1">
    <citation type="submission" date="2019-06" db="EMBL/GenBank/DDBJ databases">
        <title>Amycolatopsis alkalitolerans sp. nov., isolated from Gastrodia elata Blume.</title>
        <authorList>
            <person name="Narsing Rao M.P."/>
            <person name="Li W.J."/>
        </authorList>
    </citation>
    <scope>NUCLEOTIDE SEQUENCE [LARGE SCALE GENOMIC DNA]</scope>
    <source>
        <strain evidence="5 6">SYSUP0005</strain>
    </source>
</reference>
<name>A0A5C4M5R8_9PSEU</name>